<name>A0A383B7S0_9ZZZZ</name>
<evidence type="ECO:0000256" key="1">
    <source>
        <dbReference type="ARBA" id="ARBA00022741"/>
    </source>
</evidence>
<keyword evidence="2" id="KW-0067">ATP-binding</keyword>
<accession>A0A383B7S0</accession>
<feature type="non-terminal residue" evidence="4">
    <location>
        <position position="1"/>
    </location>
</feature>
<protein>
    <recommendedName>
        <fullName evidence="3">Clp ATPase C-terminal domain-containing protein</fullName>
    </recommendedName>
</protein>
<dbReference type="InterPro" id="IPR027417">
    <property type="entry name" value="P-loop_NTPase"/>
</dbReference>
<evidence type="ECO:0000256" key="2">
    <source>
        <dbReference type="ARBA" id="ARBA00022840"/>
    </source>
</evidence>
<reference evidence="4" key="1">
    <citation type="submission" date="2018-05" db="EMBL/GenBank/DDBJ databases">
        <authorList>
            <person name="Lanie J.A."/>
            <person name="Ng W.-L."/>
            <person name="Kazmierczak K.M."/>
            <person name="Andrzejewski T.M."/>
            <person name="Davidsen T.M."/>
            <person name="Wayne K.J."/>
            <person name="Tettelin H."/>
            <person name="Glass J.I."/>
            <person name="Rusch D."/>
            <person name="Podicherti R."/>
            <person name="Tsui H.-C.T."/>
            <person name="Winkler M.E."/>
        </authorList>
    </citation>
    <scope>NUCLEOTIDE SEQUENCE</scope>
</reference>
<dbReference type="EMBL" id="UINC01198031">
    <property type="protein sequence ID" value="SVE15809.1"/>
    <property type="molecule type" value="Genomic_DNA"/>
</dbReference>
<dbReference type="InterPro" id="IPR019489">
    <property type="entry name" value="Clp_ATPase_C"/>
</dbReference>
<dbReference type="SUPFAM" id="SSF52540">
    <property type="entry name" value="P-loop containing nucleoside triphosphate hydrolases"/>
    <property type="match status" value="1"/>
</dbReference>
<sequence>DGTIVFHALSKSNMKQIVDLMLSEVSSGLFEKAISLEVTDKAKGWLAEKGYDPHFGARPLRRLIQEHVEDKLSDAVLAGDFNPGDIAIVDLNDEGEIQVTCQSPIPVSPNQ</sequence>
<organism evidence="4">
    <name type="scientific">marine metagenome</name>
    <dbReference type="NCBI Taxonomy" id="408172"/>
    <lineage>
        <taxon>unclassified sequences</taxon>
        <taxon>metagenomes</taxon>
        <taxon>ecological metagenomes</taxon>
    </lineage>
</organism>
<dbReference type="SMART" id="SM01086">
    <property type="entry name" value="ClpB_D2-small"/>
    <property type="match status" value="1"/>
</dbReference>
<evidence type="ECO:0000259" key="3">
    <source>
        <dbReference type="SMART" id="SM01086"/>
    </source>
</evidence>
<keyword evidence="1" id="KW-0547">Nucleotide-binding</keyword>
<evidence type="ECO:0000313" key="4">
    <source>
        <dbReference type="EMBL" id="SVE15809.1"/>
    </source>
</evidence>
<dbReference type="AlphaFoldDB" id="A0A383B7S0"/>
<dbReference type="GO" id="GO:0016887">
    <property type="term" value="F:ATP hydrolysis activity"/>
    <property type="evidence" value="ECO:0007669"/>
    <property type="project" value="TreeGrafter"/>
</dbReference>
<dbReference type="InterPro" id="IPR050130">
    <property type="entry name" value="ClpA_ClpB"/>
</dbReference>
<proteinExistence type="predicted"/>
<dbReference type="GO" id="GO:0034605">
    <property type="term" value="P:cellular response to heat"/>
    <property type="evidence" value="ECO:0007669"/>
    <property type="project" value="TreeGrafter"/>
</dbReference>
<dbReference type="Gene3D" id="1.10.8.60">
    <property type="match status" value="1"/>
</dbReference>
<gene>
    <name evidence="4" type="ORF">METZ01_LOCUS468663</name>
</gene>
<dbReference type="GO" id="GO:0005737">
    <property type="term" value="C:cytoplasm"/>
    <property type="evidence" value="ECO:0007669"/>
    <property type="project" value="TreeGrafter"/>
</dbReference>
<dbReference type="PANTHER" id="PTHR11638:SF18">
    <property type="entry name" value="HEAT SHOCK PROTEIN 104"/>
    <property type="match status" value="1"/>
</dbReference>
<feature type="domain" description="Clp ATPase C-terminal" evidence="3">
    <location>
        <begin position="9"/>
        <end position="99"/>
    </location>
</feature>
<dbReference type="FunFam" id="1.10.8.60:FF:000017">
    <property type="entry name" value="ATP-dependent chaperone ClpB"/>
    <property type="match status" value="1"/>
</dbReference>
<dbReference type="PANTHER" id="PTHR11638">
    <property type="entry name" value="ATP-DEPENDENT CLP PROTEASE"/>
    <property type="match status" value="1"/>
</dbReference>
<dbReference type="GO" id="GO:0005524">
    <property type="term" value="F:ATP binding"/>
    <property type="evidence" value="ECO:0007669"/>
    <property type="project" value="UniProtKB-KW"/>
</dbReference>
<dbReference type="Pfam" id="PF10431">
    <property type="entry name" value="ClpB_D2-small"/>
    <property type="match status" value="1"/>
</dbReference>